<dbReference type="AlphaFoldDB" id="A0A1H1SLP6"/>
<proteinExistence type="predicted"/>
<gene>
    <name evidence="1" type="ORF">SAMN05216198_2060</name>
</gene>
<accession>A0A1H1SLP6</accession>
<keyword evidence="2" id="KW-1185">Reference proteome</keyword>
<evidence type="ECO:0000313" key="1">
    <source>
        <dbReference type="EMBL" id="SDS48656.1"/>
    </source>
</evidence>
<name>A0A1H1SLP6_9GAMM</name>
<dbReference type="STRING" id="797277.SAMN05216198_2060"/>
<dbReference type="Proteomes" id="UP000243426">
    <property type="component" value="Chromosome I"/>
</dbReference>
<evidence type="ECO:0000313" key="2">
    <source>
        <dbReference type="Proteomes" id="UP000243426"/>
    </source>
</evidence>
<protein>
    <submittedName>
        <fullName evidence="1">Uncharacterized protein</fullName>
    </submittedName>
</protein>
<dbReference type="EMBL" id="LT629748">
    <property type="protein sequence ID" value="SDS48656.1"/>
    <property type="molecule type" value="Genomic_DNA"/>
</dbReference>
<organism evidence="1 2">
    <name type="scientific">Halopseudomonas litoralis</name>
    <dbReference type="NCBI Taxonomy" id="797277"/>
    <lineage>
        <taxon>Bacteria</taxon>
        <taxon>Pseudomonadati</taxon>
        <taxon>Pseudomonadota</taxon>
        <taxon>Gammaproteobacteria</taxon>
        <taxon>Pseudomonadales</taxon>
        <taxon>Pseudomonadaceae</taxon>
        <taxon>Halopseudomonas</taxon>
    </lineage>
</organism>
<sequence>MTNHPSKEQCAGKRPHAVTRDLSLPQIAPDFFDGDLQVSQCKAQVLTVNPTLDPAVVRGVIRVGVFSIHDRDDLFVSLG</sequence>
<reference evidence="2" key="1">
    <citation type="submission" date="2016-10" db="EMBL/GenBank/DDBJ databases">
        <authorList>
            <person name="Varghese N."/>
            <person name="Submissions S."/>
        </authorList>
    </citation>
    <scope>NUCLEOTIDE SEQUENCE [LARGE SCALE GENOMIC DNA]</scope>
    <source>
        <strain evidence="2">2SM5</strain>
    </source>
</reference>